<protein>
    <submittedName>
        <fullName evidence="4">ZP domain-containing protein</fullName>
    </submittedName>
</protein>
<evidence type="ECO:0000313" key="3">
    <source>
        <dbReference type="Proteomes" id="UP000095281"/>
    </source>
</evidence>
<dbReference type="InterPro" id="IPR051962">
    <property type="entry name" value="Cuticlin"/>
</dbReference>
<reference evidence="4" key="1">
    <citation type="submission" date="2016-11" db="UniProtKB">
        <authorList>
            <consortium name="WormBaseParasite"/>
        </authorList>
    </citation>
    <scope>IDENTIFICATION</scope>
</reference>
<proteinExistence type="predicted"/>
<keyword evidence="1" id="KW-0732">Signal</keyword>
<organism evidence="3 4">
    <name type="scientific">Meloidogyne hapla</name>
    <name type="common">Root-knot nematode worm</name>
    <dbReference type="NCBI Taxonomy" id="6305"/>
    <lineage>
        <taxon>Eukaryota</taxon>
        <taxon>Metazoa</taxon>
        <taxon>Ecdysozoa</taxon>
        <taxon>Nematoda</taxon>
        <taxon>Chromadorea</taxon>
        <taxon>Rhabditida</taxon>
        <taxon>Tylenchina</taxon>
        <taxon>Tylenchomorpha</taxon>
        <taxon>Tylenchoidea</taxon>
        <taxon>Meloidogynidae</taxon>
        <taxon>Meloidogyninae</taxon>
        <taxon>Meloidogyne</taxon>
    </lineage>
</organism>
<dbReference type="PANTHER" id="PTHR22907">
    <property type="entry name" value="GH04558P"/>
    <property type="match status" value="1"/>
</dbReference>
<dbReference type="WBParaSite" id="MhA1_Contig402.frz3.gene8">
    <property type="protein sequence ID" value="MhA1_Contig402.frz3.gene8"/>
    <property type="gene ID" value="MhA1_Contig402.frz3.gene8"/>
</dbReference>
<name>A0A1I8BPZ3_MELHA</name>
<dbReference type="Pfam" id="PF25301">
    <property type="entry name" value="CUT_C"/>
    <property type="match status" value="1"/>
</dbReference>
<dbReference type="Proteomes" id="UP000095281">
    <property type="component" value="Unplaced"/>
</dbReference>
<keyword evidence="3" id="KW-1185">Reference proteome</keyword>
<dbReference type="PANTHER" id="PTHR22907:SF26">
    <property type="entry name" value="ZP DOMAIN-CONTAINING PROTEIN"/>
    <property type="match status" value="1"/>
</dbReference>
<sequence length="384" mass="42782">MLLLTSLIRICNGQFSELENTVLAEPRVDCGVESITVSRVDQPECVHSYAKNWGSDSKGPSDSRGADFTIRFGQCNMRRQRLLKQRGVDGPLMKYATIGEPITHLWQCDPVAGWLYGLLIHSCFVDDGHGKNRFDLINERGCVTDRSLLAEISYDEKAFTAYAHTHVFRYADSKSSLSLKDSPILTVNSNDNGSSIAEQLLSASMSSNNHSRAGRNAAIEFVNNRMETDLSAGTMDLTVVPRTINGMAERSNNKDEHVAGMGSTFSILSNSTYIFIDPFIRVFPIRSREYFAATPHFYSLDSQSQFLQILFGINPSAIFIPSCIGFESSTSKIVLRSLTTSPHKKSTAHFEHRPEIGKILSSKFPSDFKQCSARQQARTVLNRQ</sequence>
<dbReference type="InterPro" id="IPR001507">
    <property type="entry name" value="ZP_dom"/>
</dbReference>
<feature type="domain" description="ZP" evidence="2">
    <location>
        <begin position="1"/>
        <end position="204"/>
    </location>
</feature>
<evidence type="ECO:0000313" key="4">
    <source>
        <dbReference type="WBParaSite" id="MhA1_Contig402.frz3.gene8"/>
    </source>
</evidence>
<dbReference type="InterPro" id="IPR057475">
    <property type="entry name" value="CUT_C"/>
</dbReference>
<accession>A0A1I8BPZ3</accession>
<evidence type="ECO:0000256" key="1">
    <source>
        <dbReference type="ARBA" id="ARBA00022729"/>
    </source>
</evidence>
<dbReference type="PROSITE" id="PS51034">
    <property type="entry name" value="ZP_2"/>
    <property type="match status" value="1"/>
</dbReference>
<dbReference type="AlphaFoldDB" id="A0A1I8BPZ3"/>
<evidence type="ECO:0000259" key="2">
    <source>
        <dbReference type="PROSITE" id="PS51034"/>
    </source>
</evidence>